<gene>
    <name evidence="2" type="ORF">MFU01_76990</name>
</gene>
<accession>A0A511TH22</accession>
<evidence type="ECO:0000313" key="2">
    <source>
        <dbReference type="EMBL" id="GEN12662.1"/>
    </source>
</evidence>
<dbReference type="AlphaFoldDB" id="A0A511TH22"/>
<proteinExistence type="predicted"/>
<organism evidence="2 3">
    <name type="scientific">Myxococcus fulvus</name>
    <dbReference type="NCBI Taxonomy" id="33"/>
    <lineage>
        <taxon>Bacteria</taxon>
        <taxon>Pseudomonadati</taxon>
        <taxon>Myxococcota</taxon>
        <taxon>Myxococcia</taxon>
        <taxon>Myxococcales</taxon>
        <taxon>Cystobacterineae</taxon>
        <taxon>Myxococcaceae</taxon>
        <taxon>Myxococcus</taxon>
    </lineage>
</organism>
<dbReference type="Proteomes" id="UP000321514">
    <property type="component" value="Unassembled WGS sequence"/>
</dbReference>
<comment type="caution">
    <text evidence="2">The sequence shown here is derived from an EMBL/GenBank/DDBJ whole genome shotgun (WGS) entry which is preliminary data.</text>
</comment>
<sequence length="63" mass="6202">MTGGGAFAATSCCADVGASLTGEGRVSGAEAHADNHSPDERNSAVRAEAPGVRGTKLTAESLQ</sequence>
<feature type="region of interest" description="Disordered" evidence="1">
    <location>
        <begin position="25"/>
        <end position="63"/>
    </location>
</feature>
<dbReference type="EMBL" id="BJXR01000068">
    <property type="protein sequence ID" value="GEN12662.1"/>
    <property type="molecule type" value="Genomic_DNA"/>
</dbReference>
<evidence type="ECO:0000256" key="1">
    <source>
        <dbReference type="SAM" id="MobiDB-lite"/>
    </source>
</evidence>
<reference evidence="2 3" key="1">
    <citation type="submission" date="2019-07" db="EMBL/GenBank/DDBJ databases">
        <title>Whole genome shotgun sequence of Myxococcus fulvus NBRC 100333.</title>
        <authorList>
            <person name="Hosoyama A."/>
            <person name="Uohara A."/>
            <person name="Ohji S."/>
            <person name="Ichikawa N."/>
        </authorList>
    </citation>
    <scope>NUCLEOTIDE SEQUENCE [LARGE SCALE GENOMIC DNA]</scope>
    <source>
        <strain evidence="2 3">NBRC 100333</strain>
    </source>
</reference>
<protein>
    <submittedName>
        <fullName evidence="2">Uncharacterized protein</fullName>
    </submittedName>
</protein>
<evidence type="ECO:0000313" key="3">
    <source>
        <dbReference type="Proteomes" id="UP000321514"/>
    </source>
</evidence>
<feature type="compositionally biased region" description="Basic and acidic residues" evidence="1">
    <location>
        <begin position="31"/>
        <end position="43"/>
    </location>
</feature>
<name>A0A511TH22_MYXFU</name>